<sequence length="47" mass="5260">MDRAGGTTPWPPRSLDLNPANVTADLLNRISYVTCDIEIREIVSFKI</sequence>
<evidence type="ECO:0000313" key="2">
    <source>
        <dbReference type="Proteomes" id="UP000075809"/>
    </source>
</evidence>
<dbReference type="EMBL" id="KQ982052">
    <property type="protein sequence ID" value="KYQ60718.1"/>
    <property type="molecule type" value="Genomic_DNA"/>
</dbReference>
<reference evidence="1 2" key="1">
    <citation type="submission" date="2015-09" db="EMBL/GenBank/DDBJ databases">
        <title>Trachymyrmex zeteki WGS genome.</title>
        <authorList>
            <person name="Nygaard S."/>
            <person name="Hu H."/>
            <person name="Boomsma J."/>
            <person name="Zhang G."/>
        </authorList>
    </citation>
    <scope>NUCLEOTIDE SEQUENCE [LARGE SCALE GENOMIC DNA]</scope>
    <source>
        <strain evidence="1">Tzet28-1</strain>
        <tissue evidence="1">Whole body</tissue>
    </source>
</reference>
<protein>
    <submittedName>
        <fullName evidence="1">Uncharacterized protein</fullName>
    </submittedName>
</protein>
<dbReference type="Proteomes" id="UP000075809">
    <property type="component" value="Unassembled WGS sequence"/>
</dbReference>
<proteinExistence type="predicted"/>
<keyword evidence="2" id="KW-1185">Reference proteome</keyword>
<name>A0A151XKA8_9HYME</name>
<dbReference type="AlphaFoldDB" id="A0A151XKA8"/>
<organism evidence="1 2">
    <name type="scientific">Mycetomoellerius zeteki</name>
    <dbReference type="NCBI Taxonomy" id="64791"/>
    <lineage>
        <taxon>Eukaryota</taxon>
        <taxon>Metazoa</taxon>
        <taxon>Ecdysozoa</taxon>
        <taxon>Arthropoda</taxon>
        <taxon>Hexapoda</taxon>
        <taxon>Insecta</taxon>
        <taxon>Pterygota</taxon>
        <taxon>Neoptera</taxon>
        <taxon>Endopterygota</taxon>
        <taxon>Hymenoptera</taxon>
        <taxon>Apocrita</taxon>
        <taxon>Aculeata</taxon>
        <taxon>Formicoidea</taxon>
        <taxon>Formicidae</taxon>
        <taxon>Myrmicinae</taxon>
        <taxon>Mycetomoellerius</taxon>
    </lineage>
</organism>
<evidence type="ECO:0000313" key="1">
    <source>
        <dbReference type="EMBL" id="KYQ60718.1"/>
    </source>
</evidence>
<gene>
    <name evidence="1" type="ORF">ALC60_00343</name>
</gene>
<accession>A0A151XKA8</accession>